<accession>A0ABR4LR17</accession>
<dbReference type="RefSeq" id="XP_070884806.1">
    <property type="nucleotide sequence ID" value="XM_071033254.1"/>
</dbReference>
<evidence type="ECO:0000256" key="1">
    <source>
        <dbReference type="ARBA" id="ARBA00004141"/>
    </source>
</evidence>
<comment type="subcellular location">
    <subcellularLocation>
        <location evidence="1">Membrane</location>
        <topology evidence="1">Multi-pass membrane protein</topology>
    </subcellularLocation>
</comment>
<comment type="similarity">
    <text evidence="5">Belongs to the SAT4 family.</text>
</comment>
<keyword evidence="4 7" id="KW-0472">Membrane</keyword>
<feature type="transmembrane region" description="Helical" evidence="7">
    <location>
        <begin position="36"/>
        <end position="55"/>
    </location>
</feature>
<dbReference type="PANTHER" id="PTHR33048:SF47">
    <property type="entry name" value="INTEGRAL MEMBRANE PROTEIN-RELATED"/>
    <property type="match status" value="1"/>
</dbReference>
<keyword evidence="2 7" id="KW-0812">Transmembrane</keyword>
<keyword evidence="10" id="KW-1185">Reference proteome</keyword>
<reference evidence="9 10" key="1">
    <citation type="submission" date="2024-07" db="EMBL/GenBank/DDBJ databases">
        <title>Section-level genome sequencing and comparative genomics of Aspergillus sections Usti and Cavernicolus.</title>
        <authorList>
            <consortium name="Lawrence Berkeley National Laboratory"/>
            <person name="Nybo J.L."/>
            <person name="Vesth T.C."/>
            <person name="Theobald S."/>
            <person name="Frisvad J.C."/>
            <person name="Larsen T.O."/>
            <person name="Kjaerboelling I."/>
            <person name="Rothschild-Mancinelli K."/>
            <person name="Lyhne E.K."/>
            <person name="Kogle M.E."/>
            <person name="Barry K."/>
            <person name="Clum A."/>
            <person name="Na H."/>
            <person name="Ledsgaard L."/>
            <person name="Lin J."/>
            <person name="Lipzen A."/>
            <person name="Kuo A."/>
            <person name="Riley R."/>
            <person name="Mondo S."/>
            <person name="Labutti K."/>
            <person name="Haridas S."/>
            <person name="Pangalinan J."/>
            <person name="Salamov A.A."/>
            <person name="Simmons B.A."/>
            <person name="Magnuson J.K."/>
            <person name="Chen J."/>
            <person name="Drula E."/>
            <person name="Henrissat B."/>
            <person name="Wiebenga A."/>
            <person name="Lubbers R.J."/>
            <person name="Gomes A.C."/>
            <person name="Macurrencykelacurrency M.R."/>
            <person name="Stajich J."/>
            <person name="Grigoriev I.V."/>
            <person name="Mortensen U.H."/>
            <person name="De Vries R.P."/>
            <person name="Baker S.E."/>
            <person name="Andersen M.R."/>
        </authorList>
    </citation>
    <scope>NUCLEOTIDE SEQUENCE [LARGE SCALE GENOMIC DNA]</scope>
    <source>
        <strain evidence="9 10">CBS 449.75</strain>
    </source>
</reference>
<evidence type="ECO:0000256" key="6">
    <source>
        <dbReference type="SAM" id="MobiDB-lite"/>
    </source>
</evidence>
<evidence type="ECO:0000256" key="4">
    <source>
        <dbReference type="ARBA" id="ARBA00023136"/>
    </source>
</evidence>
<dbReference type="InterPro" id="IPR049326">
    <property type="entry name" value="Rhodopsin_dom_fungi"/>
</dbReference>
<evidence type="ECO:0000256" key="5">
    <source>
        <dbReference type="ARBA" id="ARBA00038359"/>
    </source>
</evidence>
<evidence type="ECO:0000256" key="3">
    <source>
        <dbReference type="ARBA" id="ARBA00022989"/>
    </source>
</evidence>
<keyword evidence="3 7" id="KW-1133">Transmembrane helix</keyword>
<dbReference type="EMBL" id="JBFXLQ010000029">
    <property type="protein sequence ID" value="KAL2865827.1"/>
    <property type="molecule type" value="Genomic_DNA"/>
</dbReference>
<dbReference type="PANTHER" id="PTHR33048">
    <property type="entry name" value="PTH11-LIKE INTEGRAL MEMBRANE PROTEIN (AFU_ORTHOLOGUE AFUA_5G11245)"/>
    <property type="match status" value="1"/>
</dbReference>
<evidence type="ECO:0000313" key="10">
    <source>
        <dbReference type="Proteomes" id="UP001610432"/>
    </source>
</evidence>
<dbReference type="GeneID" id="98148326"/>
<evidence type="ECO:0000313" key="9">
    <source>
        <dbReference type="EMBL" id="KAL2865827.1"/>
    </source>
</evidence>
<dbReference type="Proteomes" id="UP001610432">
    <property type="component" value="Unassembled WGS sequence"/>
</dbReference>
<feature type="transmembrane region" description="Helical" evidence="7">
    <location>
        <begin position="194"/>
        <end position="219"/>
    </location>
</feature>
<feature type="transmembrane region" description="Helical" evidence="7">
    <location>
        <begin position="6"/>
        <end position="24"/>
    </location>
</feature>
<feature type="region of interest" description="Disordered" evidence="6">
    <location>
        <begin position="328"/>
        <end position="350"/>
    </location>
</feature>
<proteinExistence type="inferred from homology"/>
<dbReference type="Pfam" id="PF20684">
    <property type="entry name" value="Fung_rhodopsin"/>
    <property type="match status" value="1"/>
</dbReference>
<organism evidence="9 10">
    <name type="scientific">Aspergillus lucknowensis</name>
    <dbReference type="NCBI Taxonomy" id="176173"/>
    <lineage>
        <taxon>Eukaryota</taxon>
        <taxon>Fungi</taxon>
        <taxon>Dikarya</taxon>
        <taxon>Ascomycota</taxon>
        <taxon>Pezizomycotina</taxon>
        <taxon>Eurotiomycetes</taxon>
        <taxon>Eurotiomycetidae</taxon>
        <taxon>Eurotiales</taxon>
        <taxon>Aspergillaceae</taxon>
        <taxon>Aspergillus</taxon>
        <taxon>Aspergillus subgen. Nidulantes</taxon>
    </lineage>
</organism>
<feature type="compositionally biased region" description="Basic and acidic residues" evidence="6">
    <location>
        <begin position="337"/>
        <end position="350"/>
    </location>
</feature>
<gene>
    <name evidence="9" type="ORF">BJX67DRAFT_382510</name>
</gene>
<feature type="domain" description="Rhodopsin" evidence="8">
    <location>
        <begin position="20"/>
        <end position="256"/>
    </location>
</feature>
<feature type="transmembrane region" description="Helical" evidence="7">
    <location>
        <begin position="156"/>
        <end position="182"/>
    </location>
</feature>
<protein>
    <recommendedName>
        <fullName evidence="8">Rhodopsin domain-containing protein</fullName>
    </recommendedName>
</protein>
<feature type="transmembrane region" description="Helical" evidence="7">
    <location>
        <begin position="231"/>
        <end position="251"/>
    </location>
</feature>
<feature type="transmembrane region" description="Helical" evidence="7">
    <location>
        <begin position="79"/>
        <end position="103"/>
    </location>
</feature>
<name>A0ABR4LR17_9EURO</name>
<evidence type="ECO:0000259" key="8">
    <source>
        <dbReference type="Pfam" id="PF20684"/>
    </source>
</evidence>
<evidence type="ECO:0000256" key="2">
    <source>
        <dbReference type="ARBA" id="ARBA00022692"/>
    </source>
</evidence>
<feature type="transmembrane region" description="Helical" evidence="7">
    <location>
        <begin position="115"/>
        <end position="144"/>
    </location>
</feature>
<sequence length="350" mass="39324">MYVLPVSITFVSVSTIVVALRLFTRFRLVYAPGWDDWFLLFALLTDYAFFAVLVAENSHGLGKPQATLSPSENRSQLKMLWISIPLYNLTLNLTKISMVLLYLRLFATKTYRIILITLLILITISGIWMVLGTLLVCIPVQAFWDRTIEHTCLSRALIWFLNAALQIAGDLILVILPMPPLIRLRIPLRQKVGLVVIFALGLFVCTTSVVRLYTLIMLVRTTDRSRYNGLVATWSFVECNVAIVCASLPTFRQLIIRTFPRILPSCARNSHSSPKKQLHDPVMTWEPFRGGGSYSADVSVDRDADSNSRCHTSADGIQVVRELRWDLSSAASGSENDPNHSTDLPREPGL</sequence>
<evidence type="ECO:0000256" key="7">
    <source>
        <dbReference type="SAM" id="Phobius"/>
    </source>
</evidence>
<dbReference type="InterPro" id="IPR052337">
    <property type="entry name" value="SAT4-like"/>
</dbReference>
<comment type="caution">
    <text evidence="9">The sequence shown here is derived from an EMBL/GenBank/DDBJ whole genome shotgun (WGS) entry which is preliminary data.</text>
</comment>